<accession>A0A5J4WQW9</accession>
<dbReference type="Proteomes" id="UP000324800">
    <property type="component" value="Unassembled WGS sequence"/>
</dbReference>
<organism evidence="1 2">
    <name type="scientific">Streblomastix strix</name>
    <dbReference type="NCBI Taxonomy" id="222440"/>
    <lineage>
        <taxon>Eukaryota</taxon>
        <taxon>Metamonada</taxon>
        <taxon>Preaxostyla</taxon>
        <taxon>Oxymonadida</taxon>
        <taxon>Streblomastigidae</taxon>
        <taxon>Streblomastix</taxon>
    </lineage>
</organism>
<comment type="caution">
    <text evidence="1">The sequence shown here is derived from an EMBL/GenBank/DDBJ whole genome shotgun (WGS) entry which is preliminary data.</text>
</comment>
<proteinExistence type="predicted"/>
<gene>
    <name evidence="1" type="ORF">EZS28_007162</name>
</gene>
<dbReference type="EMBL" id="SNRW01001207">
    <property type="protein sequence ID" value="KAA6397318.1"/>
    <property type="molecule type" value="Genomic_DNA"/>
</dbReference>
<name>A0A5J4WQW9_9EUKA</name>
<protein>
    <submittedName>
        <fullName evidence="1">Uncharacterized protein</fullName>
    </submittedName>
</protein>
<dbReference type="AlphaFoldDB" id="A0A5J4WQW9"/>
<reference evidence="1 2" key="1">
    <citation type="submission" date="2019-03" db="EMBL/GenBank/DDBJ databases">
        <title>Single cell metagenomics reveals metabolic interactions within the superorganism composed of flagellate Streblomastix strix and complex community of Bacteroidetes bacteria on its surface.</title>
        <authorList>
            <person name="Treitli S.C."/>
            <person name="Kolisko M."/>
            <person name="Husnik F."/>
            <person name="Keeling P."/>
            <person name="Hampl V."/>
        </authorList>
    </citation>
    <scope>NUCLEOTIDE SEQUENCE [LARGE SCALE GENOMIC DNA]</scope>
    <source>
        <strain evidence="1">ST1C</strain>
    </source>
</reference>
<evidence type="ECO:0000313" key="2">
    <source>
        <dbReference type="Proteomes" id="UP000324800"/>
    </source>
</evidence>
<evidence type="ECO:0000313" key="1">
    <source>
        <dbReference type="EMBL" id="KAA6397318.1"/>
    </source>
</evidence>
<sequence length="110" mass="12064">MNSGLIEQAEEISTLKQHYLVFGSNAQFAGLNLGETVISHIDPAIFSTAPSPISFSIQTPQCTKIDLDREIRLLSGELGDQNIVCISSPIKMLLLTIQEQELPPLTIQEL</sequence>